<dbReference type="Pfam" id="PF20167">
    <property type="entry name" value="Transposase_32"/>
    <property type="match status" value="1"/>
</dbReference>
<sequence>MVPRKRTCESGSGTRFDHSKFVSTKVAERHMHLLVHNVPIPERVIDLHLKLYSWFIRSLLSGNGSKFLNNLILRCYPWFENSTSTLLNKFMVKTLCASVRVLGVLCDEGVEWKMTKGILVSFKASTMKIVHKLWYHFLAAQLLPVKHISDVTRDRAILLYAIIYGMLVNVGQVIFTSIA</sequence>
<feature type="domain" description="Putative plant transposon protein" evidence="2">
    <location>
        <begin position="101"/>
        <end position="178"/>
    </location>
</feature>
<keyword evidence="4" id="KW-1185">Reference proteome</keyword>
<protein>
    <recommendedName>
        <fullName evidence="2">Putative plant transposon protein domain-containing protein</fullName>
    </recommendedName>
</protein>
<proteinExistence type="predicted"/>
<gene>
    <name evidence="3" type="ORF">TCM_009655</name>
</gene>
<dbReference type="Gramene" id="EOY00124">
    <property type="protein sequence ID" value="EOY00124"/>
    <property type="gene ID" value="TCM_009655"/>
</dbReference>
<reference evidence="3 4" key="1">
    <citation type="journal article" date="2013" name="Genome Biol.">
        <title>The genome sequence of the most widely cultivated cacao type and its use to identify candidate genes regulating pod color.</title>
        <authorList>
            <person name="Motamayor J.C."/>
            <person name="Mockaitis K."/>
            <person name="Schmutz J."/>
            <person name="Haiminen N."/>
            <person name="Iii D.L."/>
            <person name="Cornejo O."/>
            <person name="Findley S.D."/>
            <person name="Zheng P."/>
            <person name="Utro F."/>
            <person name="Royaert S."/>
            <person name="Saski C."/>
            <person name="Jenkins J."/>
            <person name="Podicheti R."/>
            <person name="Zhao M."/>
            <person name="Scheffler B.E."/>
            <person name="Stack J.C."/>
            <person name="Feltus F.A."/>
            <person name="Mustiga G.M."/>
            <person name="Amores F."/>
            <person name="Phillips W."/>
            <person name="Marelli J.P."/>
            <person name="May G.D."/>
            <person name="Shapiro H."/>
            <person name="Ma J."/>
            <person name="Bustamante C.D."/>
            <person name="Schnell R.J."/>
            <person name="Main D."/>
            <person name="Gilbert D."/>
            <person name="Parida L."/>
            <person name="Kuhn D.N."/>
        </authorList>
    </citation>
    <scope>NUCLEOTIDE SEQUENCE [LARGE SCALE GENOMIC DNA]</scope>
    <source>
        <strain evidence="4">cv. Matina 1-6</strain>
    </source>
</reference>
<dbReference type="EMBL" id="CM001880">
    <property type="protein sequence ID" value="EOY00124.1"/>
    <property type="molecule type" value="Genomic_DNA"/>
</dbReference>
<organism evidence="3 4">
    <name type="scientific">Theobroma cacao</name>
    <name type="common">Cacao</name>
    <name type="synonym">Cocoa</name>
    <dbReference type="NCBI Taxonomy" id="3641"/>
    <lineage>
        <taxon>Eukaryota</taxon>
        <taxon>Viridiplantae</taxon>
        <taxon>Streptophyta</taxon>
        <taxon>Embryophyta</taxon>
        <taxon>Tracheophyta</taxon>
        <taxon>Spermatophyta</taxon>
        <taxon>Magnoliopsida</taxon>
        <taxon>eudicotyledons</taxon>
        <taxon>Gunneridae</taxon>
        <taxon>Pentapetalae</taxon>
        <taxon>rosids</taxon>
        <taxon>malvids</taxon>
        <taxon>Malvales</taxon>
        <taxon>Malvaceae</taxon>
        <taxon>Byttnerioideae</taxon>
        <taxon>Theobroma</taxon>
    </lineage>
</organism>
<evidence type="ECO:0000259" key="2">
    <source>
        <dbReference type="Pfam" id="PF20167"/>
    </source>
</evidence>
<evidence type="ECO:0000313" key="3">
    <source>
        <dbReference type="EMBL" id="EOY00124.1"/>
    </source>
</evidence>
<feature type="transmembrane region" description="Helical" evidence="1">
    <location>
        <begin position="157"/>
        <end position="178"/>
    </location>
</feature>
<dbReference type="InParanoid" id="A0A061ECX4"/>
<evidence type="ECO:0000313" key="4">
    <source>
        <dbReference type="Proteomes" id="UP000026915"/>
    </source>
</evidence>
<evidence type="ECO:0000256" key="1">
    <source>
        <dbReference type="SAM" id="Phobius"/>
    </source>
</evidence>
<keyword evidence="1" id="KW-0812">Transmembrane</keyword>
<dbReference type="HOGENOM" id="CLU_110920_0_0_1"/>
<keyword evidence="1" id="KW-1133">Transmembrane helix</keyword>
<dbReference type="InterPro" id="IPR046796">
    <property type="entry name" value="Transposase_32_dom"/>
</dbReference>
<name>A0A061ECX4_THECC</name>
<keyword evidence="1" id="KW-0472">Membrane</keyword>
<dbReference type="Proteomes" id="UP000026915">
    <property type="component" value="Chromosome 2"/>
</dbReference>
<dbReference type="AlphaFoldDB" id="A0A061ECX4"/>
<accession>A0A061ECX4</accession>